<sequence>MNKGHGSAECVKRRKEILPSPNRVAKGSKCSKIHAFHSVQLCLSRTTVSWIWSSKSSRASKVLTAVHHHRLRKANHLPSNPKLPPTATSTNRSPHQHNNNNKSHGHDEKQGDEELGIEHHIDVAEGARNDDKMTMKTPAMRSGYQRGCTRERERMLRTPKEVGDGKERKQSVGWYVGS</sequence>
<feature type="region of interest" description="Disordered" evidence="1">
    <location>
        <begin position="122"/>
        <end position="154"/>
    </location>
</feature>
<proteinExistence type="predicted"/>
<comment type="caution">
    <text evidence="2">The sequence shown here is derived from an EMBL/GenBank/DDBJ whole genome shotgun (WGS) entry which is preliminary data.</text>
</comment>
<evidence type="ECO:0000256" key="1">
    <source>
        <dbReference type="SAM" id="MobiDB-lite"/>
    </source>
</evidence>
<keyword evidence="3" id="KW-1185">Reference proteome</keyword>
<feature type="compositionally biased region" description="Basic and acidic residues" evidence="1">
    <location>
        <begin position="159"/>
        <end position="170"/>
    </location>
</feature>
<dbReference type="EMBL" id="JASCZI010091754">
    <property type="protein sequence ID" value="MED6151156.1"/>
    <property type="molecule type" value="Genomic_DNA"/>
</dbReference>
<protein>
    <submittedName>
        <fullName evidence="2">Uncharacterized protein</fullName>
    </submittedName>
</protein>
<gene>
    <name evidence="2" type="ORF">PIB30_079585</name>
</gene>
<feature type="compositionally biased region" description="Basic and acidic residues" evidence="1">
    <location>
        <begin position="122"/>
        <end position="134"/>
    </location>
</feature>
<reference evidence="2 3" key="1">
    <citation type="journal article" date="2023" name="Plants (Basel)">
        <title>Bridging the Gap: Combining Genomics and Transcriptomics Approaches to Understand Stylosanthes scabra, an Orphan Legume from the Brazilian Caatinga.</title>
        <authorList>
            <person name="Ferreira-Neto J.R.C."/>
            <person name="da Silva M.D."/>
            <person name="Binneck E."/>
            <person name="de Melo N.F."/>
            <person name="da Silva R.H."/>
            <person name="de Melo A.L.T.M."/>
            <person name="Pandolfi V."/>
            <person name="Bustamante F.O."/>
            <person name="Brasileiro-Vidal A.C."/>
            <person name="Benko-Iseppon A.M."/>
        </authorList>
    </citation>
    <scope>NUCLEOTIDE SEQUENCE [LARGE SCALE GENOMIC DNA]</scope>
    <source>
        <tissue evidence="2">Leaves</tissue>
    </source>
</reference>
<accession>A0ABU6TQR3</accession>
<name>A0ABU6TQR3_9FABA</name>
<feature type="region of interest" description="Disordered" evidence="1">
    <location>
        <begin position="70"/>
        <end position="110"/>
    </location>
</feature>
<dbReference type="Proteomes" id="UP001341840">
    <property type="component" value="Unassembled WGS sequence"/>
</dbReference>
<organism evidence="2 3">
    <name type="scientific">Stylosanthes scabra</name>
    <dbReference type="NCBI Taxonomy" id="79078"/>
    <lineage>
        <taxon>Eukaryota</taxon>
        <taxon>Viridiplantae</taxon>
        <taxon>Streptophyta</taxon>
        <taxon>Embryophyta</taxon>
        <taxon>Tracheophyta</taxon>
        <taxon>Spermatophyta</taxon>
        <taxon>Magnoliopsida</taxon>
        <taxon>eudicotyledons</taxon>
        <taxon>Gunneridae</taxon>
        <taxon>Pentapetalae</taxon>
        <taxon>rosids</taxon>
        <taxon>fabids</taxon>
        <taxon>Fabales</taxon>
        <taxon>Fabaceae</taxon>
        <taxon>Papilionoideae</taxon>
        <taxon>50 kb inversion clade</taxon>
        <taxon>dalbergioids sensu lato</taxon>
        <taxon>Dalbergieae</taxon>
        <taxon>Pterocarpus clade</taxon>
        <taxon>Stylosanthes</taxon>
    </lineage>
</organism>
<evidence type="ECO:0000313" key="2">
    <source>
        <dbReference type="EMBL" id="MED6151156.1"/>
    </source>
</evidence>
<evidence type="ECO:0000313" key="3">
    <source>
        <dbReference type="Proteomes" id="UP001341840"/>
    </source>
</evidence>
<feature type="compositionally biased region" description="Polar residues" evidence="1">
    <location>
        <begin position="86"/>
        <end position="102"/>
    </location>
</feature>
<feature type="region of interest" description="Disordered" evidence="1">
    <location>
        <begin position="159"/>
        <end position="178"/>
    </location>
</feature>